<evidence type="ECO:0000256" key="1">
    <source>
        <dbReference type="ARBA" id="ARBA00022723"/>
    </source>
</evidence>
<reference evidence="10" key="1">
    <citation type="submission" date="2016-04" db="EMBL/GenBank/DDBJ databases">
        <title>Cephalotus genome sequencing.</title>
        <authorList>
            <person name="Fukushima K."/>
            <person name="Hasebe M."/>
            <person name="Fang X."/>
        </authorList>
    </citation>
    <scope>NUCLEOTIDE SEQUENCE [LARGE SCALE GENOMIC DNA]</scope>
    <source>
        <strain evidence="10">cv. St1</strain>
    </source>
</reference>
<feature type="region of interest" description="Disordered" evidence="7">
    <location>
        <begin position="539"/>
        <end position="566"/>
    </location>
</feature>
<dbReference type="FunCoup" id="A0A1Q3D8T9">
    <property type="interactions" value="1379"/>
</dbReference>
<dbReference type="OrthoDB" id="5395350at2759"/>
<dbReference type="FunFam" id="4.10.1000.10:FF:000021">
    <property type="entry name" value="Zinc finger CCCH domain-containing protein 17"/>
    <property type="match status" value="1"/>
</dbReference>
<feature type="region of interest" description="Disordered" evidence="7">
    <location>
        <begin position="613"/>
        <end position="635"/>
    </location>
</feature>
<keyword evidence="10" id="KW-1185">Reference proteome</keyword>
<comment type="caution">
    <text evidence="9">The sequence shown here is derived from an EMBL/GenBank/DDBJ whole genome shotgun (WGS) entry which is preliminary data.</text>
</comment>
<feature type="compositionally biased region" description="Basic and acidic residues" evidence="7">
    <location>
        <begin position="367"/>
        <end position="385"/>
    </location>
</feature>
<keyword evidence="2" id="KW-0677">Repeat</keyword>
<feature type="zinc finger region" description="C3H1-type" evidence="6">
    <location>
        <begin position="113"/>
        <end position="140"/>
    </location>
</feature>
<dbReference type="Pfam" id="PF00642">
    <property type="entry name" value="zf-CCCH"/>
    <property type="match status" value="1"/>
</dbReference>
<dbReference type="GO" id="GO:0008270">
    <property type="term" value="F:zinc ion binding"/>
    <property type="evidence" value="ECO:0007669"/>
    <property type="project" value="UniProtKB-KW"/>
</dbReference>
<feature type="compositionally biased region" description="Basic and acidic residues" evidence="7">
    <location>
        <begin position="458"/>
        <end position="467"/>
    </location>
</feature>
<feature type="compositionally biased region" description="Basic and acidic residues" evidence="7">
    <location>
        <begin position="400"/>
        <end position="436"/>
    </location>
</feature>
<dbReference type="GO" id="GO:0003729">
    <property type="term" value="F:mRNA binding"/>
    <property type="evidence" value="ECO:0007669"/>
    <property type="project" value="TreeGrafter"/>
</dbReference>
<dbReference type="Pfam" id="PF15663">
    <property type="entry name" value="zf-CCCH_3"/>
    <property type="match status" value="1"/>
</dbReference>
<feature type="domain" description="C3H1-type" evidence="8">
    <location>
        <begin position="58"/>
        <end position="84"/>
    </location>
</feature>
<evidence type="ECO:0000256" key="6">
    <source>
        <dbReference type="PROSITE-ProRule" id="PRU00723"/>
    </source>
</evidence>
<feature type="domain" description="C3H1-type" evidence="8">
    <location>
        <begin position="27"/>
        <end position="56"/>
    </location>
</feature>
<keyword evidence="1 6" id="KW-0479">Metal-binding</keyword>
<gene>
    <name evidence="9" type="ORF">CFOL_v3_32338</name>
</gene>
<organism evidence="9 10">
    <name type="scientific">Cephalotus follicularis</name>
    <name type="common">Albany pitcher plant</name>
    <dbReference type="NCBI Taxonomy" id="3775"/>
    <lineage>
        <taxon>Eukaryota</taxon>
        <taxon>Viridiplantae</taxon>
        <taxon>Streptophyta</taxon>
        <taxon>Embryophyta</taxon>
        <taxon>Tracheophyta</taxon>
        <taxon>Spermatophyta</taxon>
        <taxon>Magnoliopsida</taxon>
        <taxon>eudicotyledons</taxon>
        <taxon>Gunneridae</taxon>
        <taxon>Pentapetalae</taxon>
        <taxon>rosids</taxon>
        <taxon>fabids</taxon>
        <taxon>Oxalidales</taxon>
        <taxon>Cephalotaceae</taxon>
        <taxon>Cephalotus</taxon>
    </lineage>
</organism>
<evidence type="ECO:0000256" key="4">
    <source>
        <dbReference type="ARBA" id="ARBA00022833"/>
    </source>
</evidence>
<dbReference type="GO" id="GO:0003677">
    <property type="term" value="F:DNA binding"/>
    <property type="evidence" value="ECO:0007669"/>
    <property type="project" value="UniProtKB-KW"/>
</dbReference>
<evidence type="ECO:0000313" key="9">
    <source>
        <dbReference type="EMBL" id="GAV88917.1"/>
    </source>
</evidence>
<dbReference type="PROSITE" id="PS50103">
    <property type="entry name" value="ZF_C3H1"/>
    <property type="match status" value="3"/>
</dbReference>
<dbReference type="Gene3D" id="4.10.1000.10">
    <property type="entry name" value="Zinc finger, CCCH-type"/>
    <property type="match status" value="2"/>
</dbReference>
<keyword evidence="3 6" id="KW-0863">Zinc-finger</keyword>
<feature type="region of interest" description="Disordered" evidence="7">
    <location>
        <begin position="1"/>
        <end position="23"/>
    </location>
</feature>
<keyword evidence="4 6" id="KW-0862">Zinc</keyword>
<feature type="compositionally biased region" description="Basic and acidic residues" evidence="7">
    <location>
        <begin position="614"/>
        <end position="623"/>
    </location>
</feature>
<dbReference type="InterPro" id="IPR000571">
    <property type="entry name" value="Znf_CCCH"/>
</dbReference>
<dbReference type="SMART" id="SM00356">
    <property type="entry name" value="ZnF_C3H1"/>
    <property type="match status" value="3"/>
</dbReference>
<evidence type="ECO:0000256" key="2">
    <source>
        <dbReference type="ARBA" id="ARBA00022737"/>
    </source>
</evidence>
<dbReference type="AlphaFoldDB" id="A0A1Q3D8T9"/>
<feature type="compositionally biased region" description="Low complexity" evidence="7">
    <location>
        <begin position="11"/>
        <end position="22"/>
    </location>
</feature>
<feature type="region of interest" description="Disordered" evidence="7">
    <location>
        <begin position="356"/>
        <end position="488"/>
    </location>
</feature>
<proteinExistence type="predicted"/>
<dbReference type="InterPro" id="IPR041686">
    <property type="entry name" value="Znf-CCCH_3"/>
</dbReference>
<evidence type="ECO:0000259" key="8">
    <source>
        <dbReference type="PROSITE" id="PS50103"/>
    </source>
</evidence>
<dbReference type="STRING" id="3775.A0A1Q3D8T9"/>
<dbReference type="SUPFAM" id="SSF90229">
    <property type="entry name" value="CCCH zinc finger"/>
    <property type="match status" value="1"/>
</dbReference>
<keyword evidence="5" id="KW-0238">DNA-binding</keyword>
<dbReference type="InterPro" id="IPR036855">
    <property type="entry name" value="Znf_CCCH_sf"/>
</dbReference>
<feature type="zinc finger region" description="C3H1-type" evidence="6">
    <location>
        <begin position="27"/>
        <end position="56"/>
    </location>
</feature>
<dbReference type="PANTHER" id="PTHR15725:SF14">
    <property type="entry name" value="ZINC FINGER CCCH DOMAIN-CONTAINING PROTEIN 11A"/>
    <property type="match status" value="1"/>
</dbReference>
<name>A0A1Q3D8T9_CEPFO</name>
<protein>
    <submittedName>
        <fullName evidence="9">Zf-CCCH domain-containing protein</fullName>
    </submittedName>
</protein>
<dbReference type="InParanoid" id="A0A1Q3D8T9"/>
<evidence type="ECO:0000256" key="5">
    <source>
        <dbReference type="ARBA" id="ARBA00023125"/>
    </source>
</evidence>
<evidence type="ECO:0000313" key="10">
    <source>
        <dbReference type="Proteomes" id="UP000187406"/>
    </source>
</evidence>
<dbReference type="PANTHER" id="PTHR15725">
    <property type="entry name" value="ZN-FINGER, C-X8-C-X5-C-X3-H TYPE-CONTAINING"/>
    <property type="match status" value="1"/>
</dbReference>
<feature type="zinc finger region" description="C3H1-type" evidence="6">
    <location>
        <begin position="58"/>
        <end position="84"/>
    </location>
</feature>
<evidence type="ECO:0000256" key="7">
    <source>
        <dbReference type="SAM" id="MobiDB-lite"/>
    </source>
</evidence>
<sequence>MVAATPPPSLPQQQQQASTTSAGEEALKRNTDCVYFLASPLTCKKGSECEYRHSEYARINPRDCYFWLNGNCLNPKCGFRHPPLDGFLGTQAAPSSGSSLPSLQTPVTPATPGKPAVPCIFFQKGLCLKGDRCAFLHGPNSTSSKSSQVTAATTAIEPLSLKNIFGGLQRCAQERHIPVANVSKAVAMVTEAKACPIVETAPSRNNVGIQRNVPPPTVLSEEVPQYKATNVSSVVNGNSVNRSNRLYQANISDDYGLQNGKDADELLRESSPGFDVLVDDELGDSDYFHGEDEFGRTDGSEGRNLNSVDEYNIDVSADYNSMVDVDREMFRDPRGYDLYGHMQGHYGWEQHKSSTERMLVGPSNPERLYRKSESPDHIGESDLRYRLSKHRGTNGSRSVFSHDHASDNHVEEQNYRGSSRRDSHHIPQNDSHDSSLSRRLRGRIKLPVRSSVDDSDLCPERGIDRGRNRGRLSPGRPYALSQKGRLQERMKGRVEENYGEGMNLRGPRTRREIMDDRRIDFARPKRLAELKVKSVEITESNSHRKRKSLEDQQHSEGDLSFEGPMPLSEILKRKRKAETGDSGIGMASVINEENKYVAVVATEGTADDGGIAVEKTEGAHDPPSELPNTNDLGAADVMIGDDSLEDLQLDAHDQRDREYEYEQVDEGEYYEEAENADVEEEYLEEEDGDDFAKKIGVLFS</sequence>
<dbReference type="EMBL" id="BDDD01005143">
    <property type="protein sequence ID" value="GAV88917.1"/>
    <property type="molecule type" value="Genomic_DNA"/>
</dbReference>
<accession>A0A1Q3D8T9</accession>
<feature type="domain" description="C3H1-type" evidence="8">
    <location>
        <begin position="113"/>
        <end position="140"/>
    </location>
</feature>
<dbReference type="Proteomes" id="UP000187406">
    <property type="component" value="Unassembled WGS sequence"/>
</dbReference>
<feature type="compositionally biased region" description="Pro residues" evidence="7">
    <location>
        <begin position="1"/>
        <end position="10"/>
    </location>
</feature>
<evidence type="ECO:0000256" key="3">
    <source>
        <dbReference type="ARBA" id="ARBA00022771"/>
    </source>
</evidence>
<feature type="region of interest" description="Disordered" evidence="7">
    <location>
        <begin position="667"/>
        <end position="689"/>
    </location>
</feature>
<feature type="compositionally biased region" description="Basic and acidic residues" evidence="7">
    <location>
        <begin position="548"/>
        <end position="557"/>
    </location>
</feature>